<dbReference type="Gene3D" id="2.80.10.50">
    <property type="match status" value="1"/>
</dbReference>
<keyword evidence="1" id="KW-0732">Signal</keyword>
<feature type="domain" description="Secretion system C-terminal sorting" evidence="2">
    <location>
        <begin position="395"/>
        <end position="456"/>
    </location>
</feature>
<dbReference type="InterPro" id="IPR026444">
    <property type="entry name" value="Secre_tail"/>
</dbReference>
<dbReference type="NCBIfam" id="TIGR04183">
    <property type="entry name" value="Por_Secre_tail"/>
    <property type="match status" value="1"/>
</dbReference>
<evidence type="ECO:0000313" key="4">
    <source>
        <dbReference type="Proteomes" id="UP001597549"/>
    </source>
</evidence>
<evidence type="ECO:0000256" key="1">
    <source>
        <dbReference type="ARBA" id="ARBA00022729"/>
    </source>
</evidence>
<accession>A0ABW5ZAA0</accession>
<comment type="caution">
    <text evidence="3">The sequence shown here is derived from an EMBL/GenBank/DDBJ whole genome shotgun (WGS) entry which is preliminary data.</text>
</comment>
<proteinExistence type="predicted"/>
<evidence type="ECO:0000313" key="3">
    <source>
        <dbReference type="EMBL" id="MFD2909688.1"/>
    </source>
</evidence>
<gene>
    <name evidence="3" type="ORF">ACFSX9_13200</name>
</gene>
<dbReference type="Pfam" id="PF17164">
    <property type="entry name" value="DUF5122"/>
    <property type="match status" value="2"/>
</dbReference>
<dbReference type="EMBL" id="JBHUOL010000021">
    <property type="protein sequence ID" value="MFD2909688.1"/>
    <property type="molecule type" value="Genomic_DNA"/>
</dbReference>
<evidence type="ECO:0000259" key="2">
    <source>
        <dbReference type="Pfam" id="PF18962"/>
    </source>
</evidence>
<reference evidence="4" key="1">
    <citation type="journal article" date="2019" name="Int. J. Syst. Evol. Microbiol.">
        <title>The Global Catalogue of Microorganisms (GCM) 10K type strain sequencing project: providing services to taxonomists for standard genome sequencing and annotation.</title>
        <authorList>
            <consortium name="The Broad Institute Genomics Platform"/>
            <consortium name="The Broad Institute Genome Sequencing Center for Infectious Disease"/>
            <person name="Wu L."/>
            <person name="Ma J."/>
        </authorList>
    </citation>
    <scope>NUCLEOTIDE SEQUENCE [LARGE SCALE GENOMIC DNA]</scope>
    <source>
        <strain evidence="4">KCTC 52644</strain>
    </source>
</reference>
<dbReference type="Pfam" id="PF18962">
    <property type="entry name" value="Por_Secre_tail"/>
    <property type="match status" value="1"/>
</dbReference>
<dbReference type="Proteomes" id="UP001597549">
    <property type="component" value="Unassembled WGS sequence"/>
</dbReference>
<dbReference type="InterPro" id="IPR013431">
    <property type="entry name" value="Delta_60_rpt"/>
</dbReference>
<organism evidence="3 4">
    <name type="scientific">Flavobacterium ardleyense</name>
    <dbReference type="NCBI Taxonomy" id="2038737"/>
    <lineage>
        <taxon>Bacteria</taxon>
        <taxon>Pseudomonadati</taxon>
        <taxon>Bacteroidota</taxon>
        <taxon>Flavobacteriia</taxon>
        <taxon>Flavobacteriales</taxon>
        <taxon>Flavobacteriaceae</taxon>
        <taxon>Flavobacterium</taxon>
    </lineage>
</organism>
<dbReference type="RefSeq" id="WP_379808444.1">
    <property type="nucleotide sequence ID" value="NZ_JBHUOL010000021.1"/>
</dbReference>
<protein>
    <submittedName>
        <fullName evidence="3">T9SS type A sorting domain-containing protein</fullName>
    </submittedName>
</protein>
<name>A0ABW5ZAA0_9FLAO</name>
<sequence length="461" mass="51671">MKQIFTLITLLLILTLNGQSIILESNFGTNGIKKILVDGEIDELEFLDMDTNSFLVYSKTYAQDSNVVYKINTDGTFDSTFGANGKLNLPDYAGEFNVYKHIDNSILIIFNNILPFSTPNNEIAIIRYKSNGSLDTSFGTNGEIRIEIETIGSDGRLVILNDNTFLFSNYQQFHKYLANGTIDSSYGINGILNVNNIGHMQMSNDGNLLFKNYSKIEKMDHTGNLINTFGTNGTYLFPENNDFLLKSSPSNLFFMEEGDAPLKFYVLNSNGTVNTNFNGVGNVDLTFYNGNLEYYENFIFDSGFFYFVGSTTDEQPFIVCYDAGGNLVPSNNLDYYKENLITNGSFTSIIKKGDYLYAGGDYYDEINNEWSFVIAKYTSATLSLNPVMLQNKITYNNPIAAELKINAESKIDSIEVFNLAGQKVQVSNSDTVNFSLFEKGVYLAKINFEDGETKTIKVLKN</sequence>
<keyword evidence="4" id="KW-1185">Reference proteome</keyword>